<keyword evidence="2" id="KW-0808">Transferase</keyword>
<evidence type="ECO:0000313" key="3">
    <source>
        <dbReference type="Proteomes" id="UP000323258"/>
    </source>
</evidence>
<dbReference type="InterPro" id="IPR013785">
    <property type="entry name" value="Aldolase_TIM"/>
</dbReference>
<proteinExistence type="predicted"/>
<keyword evidence="3" id="KW-1185">Reference proteome</keyword>
<dbReference type="GO" id="GO:0004789">
    <property type="term" value="F:thiamine-phosphate diphosphorylase activity"/>
    <property type="evidence" value="ECO:0007669"/>
    <property type="project" value="UniProtKB-EC"/>
</dbReference>
<reference evidence="2 3" key="1">
    <citation type="submission" date="2019-08" db="EMBL/GenBank/DDBJ databases">
        <authorList>
            <person name="Seo Y.L."/>
        </authorList>
    </citation>
    <scope>NUCLEOTIDE SEQUENCE [LARGE SCALE GENOMIC DNA]</scope>
    <source>
        <strain evidence="2 3">MaA-C15</strain>
    </source>
</reference>
<sequence>MNPTEAPNRCRIVLIAPPRIEPKRLLSALAGGDVASLILPAWEMDDDTFQRDAEAVVPEAQHNGVAVVIAGDPRIAMRAHADGLHVDGNKAALEEVIGKHQSKLMIGVGGATTRDDALELGEARPDYIFFGRFGYDMKPEPHPRNLKLGQWWAEMVQIPCIVAAGSDMQSVIPVAATGVEFVALSEAVFADGLDPAKAVAEANGLLDAEAARFEG</sequence>
<dbReference type="Proteomes" id="UP000323258">
    <property type="component" value="Unassembled WGS sequence"/>
</dbReference>
<dbReference type="RefSeq" id="WP_148913538.1">
    <property type="nucleotide sequence ID" value="NZ_VSZS01000055.1"/>
</dbReference>
<gene>
    <name evidence="2" type="ORF">FY036_04645</name>
</gene>
<comment type="caution">
    <text evidence="2">The sequence shown here is derived from an EMBL/GenBank/DDBJ whole genome shotgun (WGS) entry which is preliminary data.</text>
</comment>
<dbReference type="NCBIfam" id="NF005080">
    <property type="entry name" value="PRK06512.1"/>
    <property type="match status" value="1"/>
</dbReference>
<dbReference type="Pfam" id="PF02581">
    <property type="entry name" value="TMP-TENI"/>
    <property type="match status" value="1"/>
</dbReference>
<dbReference type="SUPFAM" id="SSF51391">
    <property type="entry name" value="Thiamin phosphate synthase"/>
    <property type="match status" value="1"/>
</dbReference>
<dbReference type="EC" id="2.5.1.3" evidence="2"/>
<dbReference type="Gene3D" id="3.20.20.70">
    <property type="entry name" value="Aldolase class I"/>
    <property type="match status" value="1"/>
</dbReference>
<dbReference type="InterPro" id="IPR036206">
    <property type="entry name" value="ThiamineP_synth_sf"/>
</dbReference>
<accession>A0A5D4H1B3</accession>
<evidence type="ECO:0000313" key="2">
    <source>
        <dbReference type="EMBL" id="TYR34646.1"/>
    </source>
</evidence>
<feature type="domain" description="Thiamine phosphate synthase/TenI" evidence="1">
    <location>
        <begin position="22"/>
        <end position="188"/>
    </location>
</feature>
<dbReference type="CDD" id="cd00564">
    <property type="entry name" value="TMP_TenI"/>
    <property type="match status" value="1"/>
</dbReference>
<dbReference type="OrthoDB" id="7159061at2"/>
<name>A0A5D4H1B3_9HYPH</name>
<reference evidence="2 3" key="2">
    <citation type="submission" date="2019-09" db="EMBL/GenBank/DDBJ databases">
        <title>Mesorhizobium sp. MaA-C15 isolated from Microcystis aeruginosa.</title>
        <authorList>
            <person name="Jeong S.E."/>
            <person name="Jin H.M."/>
            <person name="Jeon C.O."/>
        </authorList>
    </citation>
    <scope>NUCLEOTIDE SEQUENCE [LARGE SCALE GENOMIC DNA]</scope>
    <source>
        <strain evidence="2 3">MaA-C15</strain>
    </source>
</reference>
<dbReference type="GO" id="GO:0009228">
    <property type="term" value="P:thiamine biosynthetic process"/>
    <property type="evidence" value="ECO:0007669"/>
    <property type="project" value="UniProtKB-KW"/>
</dbReference>
<dbReference type="InterPro" id="IPR022998">
    <property type="entry name" value="ThiamineP_synth_TenI"/>
</dbReference>
<organism evidence="2 3">
    <name type="scientific">Neoaquamicrobium microcysteis</name>
    <dbReference type="NCBI Taxonomy" id="2682781"/>
    <lineage>
        <taxon>Bacteria</taxon>
        <taxon>Pseudomonadati</taxon>
        <taxon>Pseudomonadota</taxon>
        <taxon>Alphaproteobacteria</taxon>
        <taxon>Hyphomicrobiales</taxon>
        <taxon>Phyllobacteriaceae</taxon>
        <taxon>Neoaquamicrobium</taxon>
    </lineage>
</organism>
<evidence type="ECO:0000259" key="1">
    <source>
        <dbReference type="Pfam" id="PF02581"/>
    </source>
</evidence>
<protein>
    <submittedName>
        <fullName evidence="2">Thiamine phosphate synthase</fullName>
        <ecNumber evidence="2">2.5.1.3</ecNumber>
    </submittedName>
</protein>
<dbReference type="EMBL" id="VSZS01000055">
    <property type="protein sequence ID" value="TYR34646.1"/>
    <property type="molecule type" value="Genomic_DNA"/>
</dbReference>
<dbReference type="AlphaFoldDB" id="A0A5D4H1B3"/>